<name>A0A8S1VM35_PAROT</name>
<keyword evidence="2" id="KW-1185">Reference proteome</keyword>
<dbReference type="EMBL" id="CAJJDP010000068">
    <property type="protein sequence ID" value="CAD8177633.1"/>
    <property type="molecule type" value="Genomic_DNA"/>
</dbReference>
<sequence>MSQLDCQNTHFQGNLSLYYINEQSSTDALYNFQHILIMIIQKVHDLKKQQFCIAEEIALRTIFEVTNCLINSKLQSNHLLSNYISIIQNSQSISVRIESIEIMPHSIHYNQSPGVLAHAQQIWDA</sequence>
<proteinExistence type="predicted"/>
<evidence type="ECO:0000313" key="2">
    <source>
        <dbReference type="Proteomes" id="UP000683925"/>
    </source>
</evidence>
<dbReference type="AlphaFoldDB" id="A0A8S1VM35"/>
<accession>A0A8S1VM35</accession>
<protein>
    <submittedName>
        <fullName evidence="1">Uncharacterized protein</fullName>
    </submittedName>
</protein>
<gene>
    <name evidence="1" type="ORF">POCTA_138.1.T0690155</name>
</gene>
<evidence type="ECO:0000313" key="1">
    <source>
        <dbReference type="EMBL" id="CAD8177633.1"/>
    </source>
</evidence>
<organism evidence="1 2">
    <name type="scientific">Paramecium octaurelia</name>
    <dbReference type="NCBI Taxonomy" id="43137"/>
    <lineage>
        <taxon>Eukaryota</taxon>
        <taxon>Sar</taxon>
        <taxon>Alveolata</taxon>
        <taxon>Ciliophora</taxon>
        <taxon>Intramacronucleata</taxon>
        <taxon>Oligohymenophorea</taxon>
        <taxon>Peniculida</taxon>
        <taxon>Parameciidae</taxon>
        <taxon>Paramecium</taxon>
    </lineage>
</organism>
<comment type="caution">
    <text evidence="1">The sequence shown here is derived from an EMBL/GenBank/DDBJ whole genome shotgun (WGS) entry which is preliminary data.</text>
</comment>
<reference evidence="1" key="1">
    <citation type="submission" date="2021-01" db="EMBL/GenBank/DDBJ databases">
        <authorList>
            <consortium name="Genoscope - CEA"/>
            <person name="William W."/>
        </authorList>
    </citation>
    <scope>NUCLEOTIDE SEQUENCE</scope>
</reference>
<dbReference type="Proteomes" id="UP000683925">
    <property type="component" value="Unassembled WGS sequence"/>
</dbReference>